<reference evidence="2 3" key="1">
    <citation type="journal article" date="2016" name="Nat. Commun.">
        <title>Thousands of microbial genomes shed light on interconnected biogeochemical processes in an aquifer system.</title>
        <authorList>
            <person name="Anantharaman K."/>
            <person name="Brown C.T."/>
            <person name="Hug L.A."/>
            <person name="Sharon I."/>
            <person name="Castelle C.J."/>
            <person name="Probst A.J."/>
            <person name="Thomas B.C."/>
            <person name="Singh A."/>
            <person name="Wilkins M.J."/>
            <person name="Karaoz U."/>
            <person name="Brodie E.L."/>
            <person name="Williams K.H."/>
            <person name="Hubbard S.S."/>
            <person name="Banfield J.F."/>
        </authorList>
    </citation>
    <scope>NUCLEOTIDE SEQUENCE [LARGE SCALE GENOMIC DNA]</scope>
</reference>
<comment type="caution">
    <text evidence="2">The sequence shown here is derived from an EMBL/GenBank/DDBJ whole genome shotgun (WGS) entry which is preliminary data.</text>
</comment>
<dbReference type="InterPro" id="IPR029057">
    <property type="entry name" value="PRTase-like"/>
</dbReference>
<sequence length="207" mass="22897">MFRDREDAGTQLAQKLKAYHGTEAVVLALPRGGVVIGERVAKGLELPLDIVVARKVGHPTNSEYAICAVDERGTRLCNEAELKHIDKKWFNQRVVQEQQEAQRRIALYRGKKAPISISGKTAIIVDDGIATGLTIRLAIKAVKEQKPMRVVVAVPVTPSDVAMKIKREADELVVLESPENFLGAVGAHYRFFPQVEDPEVIRLLSLI</sequence>
<dbReference type="CDD" id="cd06223">
    <property type="entry name" value="PRTases_typeI"/>
    <property type="match status" value="1"/>
</dbReference>
<accession>A0A1F4XTS6</accession>
<feature type="domain" description="Phosphoribosyltransferase" evidence="1">
    <location>
        <begin position="9"/>
        <end position="185"/>
    </location>
</feature>
<dbReference type="Proteomes" id="UP000178091">
    <property type="component" value="Unassembled WGS sequence"/>
</dbReference>
<evidence type="ECO:0000259" key="1">
    <source>
        <dbReference type="Pfam" id="PF00156"/>
    </source>
</evidence>
<dbReference type="AlphaFoldDB" id="A0A1F4XTS6"/>
<protein>
    <submittedName>
        <fullName evidence="2">Phosphoribosyl transferase</fullName>
    </submittedName>
</protein>
<dbReference type="Gene3D" id="3.30.1310.20">
    <property type="entry name" value="PRTase-like"/>
    <property type="match status" value="1"/>
</dbReference>
<gene>
    <name evidence="2" type="ORF">A3F55_02865</name>
</gene>
<organism evidence="2 3">
    <name type="scientific">Candidatus Adlerbacteria bacterium RIFCSPHIGHO2_12_FULL_53_18</name>
    <dbReference type="NCBI Taxonomy" id="1797242"/>
    <lineage>
        <taxon>Bacteria</taxon>
        <taxon>Candidatus Adleribacteriota</taxon>
    </lineage>
</organism>
<dbReference type="InterPro" id="IPR000836">
    <property type="entry name" value="PRTase_dom"/>
</dbReference>
<evidence type="ECO:0000313" key="2">
    <source>
        <dbReference type="EMBL" id="OGC84936.1"/>
    </source>
</evidence>
<dbReference type="GO" id="GO:0016740">
    <property type="term" value="F:transferase activity"/>
    <property type="evidence" value="ECO:0007669"/>
    <property type="project" value="UniProtKB-KW"/>
</dbReference>
<name>A0A1F4XTS6_9BACT</name>
<dbReference type="Pfam" id="PF00156">
    <property type="entry name" value="Pribosyltran"/>
    <property type="match status" value="1"/>
</dbReference>
<proteinExistence type="predicted"/>
<keyword evidence="2" id="KW-0808">Transferase</keyword>
<dbReference type="EMBL" id="MEWW01000007">
    <property type="protein sequence ID" value="OGC84936.1"/>
    <property type="molecule type" value="Genomic_DNA"/>
</dbReference>
<dbReference type="Gene3D" id="3.40.50.2020">
    <property type="match status" value="1"/>
</dbReference>
<evidence type="ECO:0000313" key="3">
    <source>
        <dbReference type="Proteomes" id="UP000178091"/>
    </source>
</evidence>
<dbReference type="SUPFAM" id="SSF53271">
    <property type="entry name" value="PRTase-like"/>
    <property type="match status" value="1"/>
</dbReference>